<feature type="compositionally biased region" description="Low complexity" evidence="2">
    <location>
        <begin position="1013"/>
        <end position="1027"/>
    </location>
</feature>
<dbReference type="Gene3D" id="1.10.238.150">
    <property type="entry name" value="Formin, FH3 diaphanous domain"/>
    <property type="match status" value="1"/>
</dbReference>
<feature type="compositionally biased region" description="Low complexity" evidence="2">
    <location>
        <begin position="1667"/>
        <end position="1690"/>
    </location>
</feature>
<dbReference type="SUPFAM" id="SSF101447">
    <property type="entry name" value="Formin homology 2 domain (FH2 domain)"/>
    <property type="match status" value="1"/>
</dbReference>
<accession>A0A6P8ZWS8</accession>
<dbReference type="SMART" id="SM00498">
    <property type="entry name" value="FH2"/>
    <property type="match status" value="1"/>
</dbReference>
<dbReference type="KEGG" id="tpal:117650090"/>
<evidence type="ECO:0000313" key="7">
    <source>
        <dbReference type="RefSeq" id="XP_034249276.1"/>
    </source>
</evidence>
<dbReference type="InterPro" id="IPR011989">
    <property type="entry name" value="ARM-like"/>
</dbReference>
<dbReference type="InterPro" id="IPR016024">
    <property type="entry name" value="ARM-type_fold"/>
</dbReference>
<dbReference type="OrthoDB" id="26518at2759"/>
<proteinExistence type="predicted"/>
<dbReference type="InterPro" id="IPR042201">
    <property type="entry name" value="FH2_Formin_sf"/>
</dbReference>
<name>A0A6P8ZWS8_THRPL</name>
<gene>
    <name evidence="6 7" type="primary">LOC117650090</name>
</gene>
<feature type="domain" description="GBD/FH3" evidence="3">
    <location>
        <begin position="1"/>
        <end position="241"/>
    </location>
</feature>
<feature type="compositionally biased region" description="Basic and acidic residues" evidence="2">
    <location>
        <begin position="1044"/>
        <end position="1056"/>
    </location>
</feature>
<dbReference type="Pfam" id="PF06367">
    <property type="entry name" value="Drf_FH3"/>
    <property type="match status" value="1"/>
</dbReference>
<dbReference type="SUPFAM" id="SSF48371">
    <property type="entry name" value="ARM repeat"/>
    <property type="match status" value="1"/>
</dbReference>
<feature type="compositionally biased region" description="Low complexity" evidence="2">
    <location>
        <begin position="1711"/>
        <end position="1727"/>
    </location>
</feature>
<feature type="compositionally biased region" description="Polar residues" evidence="2">
    <location>
        <begin position="1652"/>
        <end position="1666"/>
    </location>
</feature>
<dbReference type="Gene3D" id="1.20.58.2220">
    <property type="entry name" value="Formin, FH2 domain"/>
    <property type="match status" value="1"/>
</dbReference>
<feature type="region of interest" description="Disordered" evidence="2">
    <location>
        <begin position="810"/>
        <end position="1137"/>
    </location>
</feature>
<feature type="compositionally biased region" description="Basic and acidic residues" evidence="2">
    <location>
        <begin position="1185"/>
        <end position="1196"/>
    </location>
</feature>
<dbReference type="SMART" id="SM01139">
    <property type="entry name" value="Drf_FH3"/>
    <property type="match status" value="1"/>
</dbReference>
<sequence length="1909" mass="210891">MASESRYGLDYIVENPEYTQKLAAALDTPNALVKKQVFELLSALCVYNGDGYARALDALEHYKTHKGQRYRLQGIVAELQAACASGAVDYQTALLAFINCLIISTPQLQDRIRMRNEFIGLKLLSLLTELRKTAPSAPDLGVQLDVFDEQRESDEASILHAPHGVGVDLNSHLDVFYAILRQVADTPQEIPFLSILQHLLSVDPKEAVSDIIWDTAETLVHRATLLDNRQDASKLLRSPSLQSKLCSHCNCHPHRTPDKEKDSSCGSRKQSLISASGVGIPPPPPPPTNGAATPPPPPFPPAVPAPPCPPAAPPQPSRNGAPPPPCPPPPVAQEMSRSTPSGSSPEPPDSSNQRLLPQQEIPTPKAKMKTINWNKIPNNKVVGKHNVWALVARSHQGSPMAELDWAEMEGLFCQQAPPVPTATVPYRAARETPDSDRRRKESSEIVLLDGKRSLNVNIFLKQFRSSNEDIIQLIRDGAHDDIGAEKLRGLLKILPEVDELEMLRAFDGDASKLGNAEKFLLQLIKVPNYKLRIESMLLKEEFASNMSYLEPSINSMIVAGEDLMTNKPLQEVLYMVVRVGNFLNSGGYAGNAAGVKLSSLQKLTDIRANKPGMHLIHYVAMQAEKKRKDLLRFTDDLTALEDATKTTVEQIQNDINALDVRIKKIKKQVELQSTDSDIKSQMAEFLQMAEREVLGLQKDMEELESLRRSLADFFCEDVASFKLEECLRIFQGFCVKFRQAVVENERRRIQEEQATARRRQREEQLAAKRRHLSGHLGSGSTESESQLVDNLLYDIRSGFQQKKGLERDLKVRSMASEEEVSIPGSPMMQRRRLGSFSGQSPDQPPGSGKDDTYSPDVTPTGSLRRRRSRVPSEEDDSNLMDFLRASGQDASRERKSWGSLDRSWARRARGGSGRRRPELLSADFGGDRERPTSPTPTPTPQLPPLEQEEKPRAWRQKIEAWLQENEKEERDSEDLRRRSRRLQNNRRSLEADSESDGRSGGLDTLPEGKLADSQSPSPQTAPSSTSQFGPGVQESLSNPQYKRVYPDWKPTIDKTDVVGTMEAIAEAQPPLKDKSSWRKSNLNVPNTSEETELEVRRLRRMRSRGNMDSSSTSNTLQAIKEEVKRKNVPTVTEPEPTLLDKSKLRVDSGVVSAPGSPLLSRSQILNKYRNTVDVTEDFFKSLVGRNDEKERDKDDDQLPPSVPRRLRKPPSGENDIVSDRIEIDSDNIETPPATRKVFYGLQQHNRRQTPRRSASKERVLSAESFTKMISPDGQIKGQDEEEMGDGQFERFSSARRTRRYKKSQDSDKEDQPPLRREDSCDEAQSKLETSSSQLIPEKQILRPNTQQAHSSVISAAQELTHPLTEESQKRLKKWQDRLNHRPSPEKETGRDKVADDSDGVTQEALADISKSSKELQNLDVTSRAGRSSSRFLTGIDRNDVLLALRNRPNESKVTPRDRVRSMIEPSQVHEALKQSRGGGELTPTVPRVPKGPSACSQYLLHGSPAVHTAKTRQSNELIPEIRVQASTPAGHGKLRSEHDLLDEGFEETQSLVSETPSQGTSSDVVDSPARKKTAPLTRADSSGSGETSSSTNLATQASMNGLSSMPVKLPENSDISTVRQKLERSNSVKAAFGSRAETGRSGSTVVPRRSPSLRQGNPQNSQPISTRQNNRNSSVERSNSRSSLRGSRTSLIADNHCGSPLKKPTVERSNSRTSLRSSRSSLASATSVNTVRNITSPVPKSSSHSNGGRLTGYTSAIKSLTSNLRRSNPDSNNSTSKDLNKVGLNRLSSTTKRPLAPVQLKDPKTAVPASRSSSSGSSIGATIQRPRVTSGLGTSFKENSRSGIPASRSSSSGSSVGTSPKRVSTLNKVTLKPVSTSGLRFMRPTAASVAKDIPGNVTKPRPGLRSVFK</sequence>
<feature type="domain" description="FH2" evidence="4">
    <location>
        <begin position="358"/>
        <end position="763"/>
    </location>
</feature>
<keyword evidence="1" id="KW-0175">Coiled coil</keyword>
<feature type="compositionally biased region" description="Polar residues" evidence="2">
    <location>
        <begin position="264"/>
        <end position="274"/>
    </location>
</feature>
<evidence type="ECO:0000256" key="2">
    <source>
        <dbReference type="SAM" id="MobiDB-lite"/>
    </source>
</evidence>
<dbReference type="RefSeq" id="XP_034249275.1">
    <property type="nucleotide sequence ID" value="XM_034393384.1"/>
</dbReference>
<feature type="compositionally biased region" description="Pro residues" evidence="2">
    <location>
        <begin position="280"/>
        <end position="331"/>
    </location>
</feature>
<keyword evidence="5" id="KW-1185">Reference proteome</keyword>
<evidence type="ECO:0000259" key="3">
    <source>
        <dbReference type="PROSITE" id="PS51232"/>
    </source>
</evidence>
<dbReference type="InterPro" id="IPR014768">
    <property type="entry name" value="GBD/FH3_dom"/>
</dbReference>
<feature type="compositionally biased region" description="Polar residues" evidence="2">
    <location>
        <begin position="1342"/>
        <end position="1354"/>
    </location>
</feature>
<protein>
    <submittedName>
        <fullName evidence="6 7">Inverted formin-2 isoform X1</fullName>
    </submittedName>
</protein>
<dbReference type="PROSITE" id="PS51232">
    <property type="entry name" value="GBD_FH3"/>
    <property type="match status" value="1"/>
</dbReference>
<feature type="compositionally biased region" description="Polar residues" evidence="2">
    <location>
        <begin position="1106"/>
        <end position="1117"/>
    </location>
</feature>
<reference evidence="6 7" key="1">
    <citation type="submission" date="2025-04" db="UniProtKB">
        <authorList>
            <consortium name="RefSeq"/>
        </authorList>
    </citation>
    <scope>IDENTIFICATION</scope>
    <source>
        <tissue evidence="6 7">Total insect</tissue>
    </source>
</reference>
<organism evidence="7">
    <name type="scientific">Thrips palmi</name>
    <name type="common">Melon thrips</name>
    <dbReference type="NCBI Taxonomy" id="161013"/>
    <lineage>
        <taxon>Eukaryota</taxon>
        <taxon>Metazoa</taxon>
        <taxon>Ecdysozoa</taxon>
        <taxon>Arthropoda</taxon>
        <taxon>Hexapoda</taxon>
        <taxon>Insecta</taxon>
        <taxon>Pterygota</taxon>
        <taxon>Neoptera</taxon>
        <taxon>Paraneoptera</taxon>
        <taxon>Thysanoptera</taxon>
        <taxon>Terebrantia</taxon>
        <taxon>Thripoidea</taxon>
        <taxon>Thripidae</taxon>
        <taxon>Thrips</taxon>
    </lineage>
</organism>
<dbReference type="Pfam" id="PF02181">
    <property type="entry name" value="FH2"/>
    <property type="match status" value="1"/>
</dbReference>
<feature type="region of interest" description="Disordered" evidence="2">
    <location>
        <begin position="1466"/>
        <end position="1490"/>
    </location>
</feature>
<feature type="compositionally biased region" description="Low complexity" evidence="2">
    <location>
        <begin position="1841"/>
        <end position="1859"/>
    </location>
</feature>
<feature type="compositionally biased region" description="Basic and acidic residues" evidence="2">
    <location>
        <begin position="1302"/>
        <end position="1318"/>
    </location>
</feature>
<dbReference type="GeneID" id="117650090"/>
<feature type="region of interest" description="Disordered" evidence="2">
    <location>
        <begin position="1548"/>
        <end position="1869"/>
    </location>
</feature>
<feature type="region of interest" description="Disordered" evidence="2">
    <location>
        <begin position="753"/>
        <end position="783"/>
    </location>
</feature>
<feature type="compositionally biased region" description="Basic and acidic residues" evidence="2">
    <location>
        <begin position="947"/>
        <end position="976"/>
    </location>
</feature>
<evidence type="ECO:0000313" key="6">
    <source>
        <dbReference type="RefSeq" id="XP_034249275.1"/>
    </source>
</evidence>
<dbReference type="RefSeq" id="XP_034249276.1">
    <property type="nucleotide sequence ID" value="XM_034393385.1"/>
</dbReference>
<feature type="coiled-coil region" evidence="1">
    <location>
        <begin position="648"/>
        <end position="706"/>
    </location>
</feature>
<feature type="region of interest" description="Disordered" evidence="2">
    <location>
        <begin position="1185"/>
        <end position="1404"/>
    </location>
</feature>
<dbReference type="InterPro" id="IPR010472">
    <property type="entry name" value="FH3_dom"/>
</dbReference>
<feature type="compositionally biased region" description="Pro residues" evidence="2">
    <location>
        <begin position="933"/>
        <end position="943"/>
    </location>
</feature>
<dbReference type="GO" id="GO:0003779">
    <property type="term" value="F:actin binding"/>
    <property type="evidence" value="ECO:0007669"/>
    <property type="project" value="InterPro"/>
</dbReference>
<feature type="region of interest" description="Disordered" evidence="2">
    <location>
        <begin position="254"/>
        <end position="369"/>
    </location>
</feature>
<evidence type="ECO:0000259" key="4">
    <source>
        <dbReference type="PROSITE" id="PS51444"/>
    </source>
</evidence>
<dbReference type="InterPro" id="IPR015425">
    <property type="entry name" value="FH2_Formin"/>
</dbReference>
<feature type="compositionally biased region" description="Polar residues" evidence="2">
    <location>
        <begin position="1728"/>
        <end position="1777"/>
    </location>
</feature>
<feature type="compositionally biased region" description="Polar residues" evidence="2">
    <location>
        <begin position="1592"/>
        <end position="1603"/>
    </location>
</feature>
<dbReference type="Proteomes" id="UP000515158">
    <property type="component" value="Unplaced"/>
</dbReference>
<feature type="compositionally biased region" description="Polar residues" evidence="2">
    <location>
        <begin position="1548"/>
        <end position="1564"/>
    </location>
</feature>
<feature type="compositionally biased region" description="Basic and acidic residues" evidence="2">
    <location>
        <begin position="1363"/>
        <end position="1395"/>
    </location>
</feature>
<dbReference type="CTD" id="3346238"/>
<dbReference type="PROSITE" id="PS51444">
    <property type="entry name" value="FH2"/>
    <property type="match status" value="1"/>
</dbReference>
<dbReference type="PANTHER" id="PTHR46345:SF8">
    <property type="entry name" value="FORMIN 3, ISOFORM B"/>
    <property type="match status" value="1"/>
</dbReference>
<evidence type="ECO:0000313" key="5">
    <source>
        <dbReference type="Proteomes" id="UP000515158"/>
    </source>
</evidence>
<dbReference type="PANTHER" id="PTHR46345">
    <property type="entry name" value="INVERTED FORMIN-2"/>
    <property type="match status" value="1"/>
</dbReference>
<feature type="compositionally biased region" description="Basic and acidic residues" evidence="2">
    <location>
        <begin position="753"/>
        <end position="766"/>
    </location>
</feature>
<feature type="compositionally biased region" description="Basic residues" evidence="2">
    <location>
        <begin position="905"/>
        <end position="914"/>
    </location>
</feature>
<evidence type="ECO:0000256" key="1">
    <source>
        <dbReference type="SAM" id="Coils"/>
    </source>
</evidence>
<dbReference type="Gene3D" id="1.25.10.10">
    <property type="entry name" value="Leucine-rich Repeat Variant"/>
    <property type="match status" value="1"/>
</dbReference>
<feature type="compositionally biased region" description="Low complexity" evidence="2">
    <location>
        <begin position="1581"/>
        <end position="1591"/>
    </location>
</feature>